<dbReference type="PANTHER" id="PTHR40640">
    <property type="entry name" value="ANCHORED GLYCOPROTEIN, PUTATIVE (AFU_ORTHOLOGUE AFUA_8G04860)-RELATED"/>
    <property type="match status" value="1"/>
</dbReference>
<gene>
    <name evidence="3" type="ORF">PHACADRAFT_255749</name>
</gene>
<organism evidence="3 4">
    <name type="scientific">Phanerochaete carnosa (strain HHB-10118-sp)</name>
    <name type="common">White-rot fungus</name>
    <name type="synonym">Peniophora carnosa</name>
    <dbReference type="NCBI Taxonomy" id="650164"/>
    <lineage>
        <taxon>Eukaryota</taxon>
        <taxon>Fungi</taxon>
        <taxon>Dikarya</taxon>
        <taxon>Basidiomycota</taxon>
        <taxon>Agaricomycotina</taxon>
        <taxon>Agaricomycetes</taxon>
        <taxon>Polyporales</taxon>
        <taxon>Phanerochaetaceae</taxon>
        <taxon>Phanerochaete</taxon>
    </lineage>
</organism>
<feature type="signal peptide" evidence="2">
    <location>
        <begin position="1"/>
        <end position="17"/>
    </location>
</feature>
<proteinExistence type="predicted"/>
<keyword evidence="2" id="KW-0732">Signal</keyword>
<evidence type="ECO:0000313" key="4">
    <source>
        <dbReference type="Proteomes" id="UP000008370"/>
    </source>
</evidence>
<dbReference type="GeneID" id="18916381"/>
<accession>K5W8G4</accession>
<reference evidence="3 4" key="1">
    <citation type="journal article" date="2012" name="BMC Genomics">
        <title>Comparative genomics of the white-rot fungi, Phanerochaete carnosa and P. chrysosporium, to elucidate the genetic basis of the distinct wood types they colonize.</title>
        <authorList>
            <person name="Suzuki H."/>
            <person name="MacDonald J."/>
            <person name="Syed K."/>
            <person name="Salamov A."/>
            <person name="Hori C."/>
            <person name="Aerts A."/>
            <person name="Henrissat B."/>
            <person name="Wiebenga A."/>
            <person name="vanKuyk P.A."/>
            <person name="Barry K."/>
            <person name="Lindquist E."/>
            <person name="LaButti K."/>
            <person name="Lapidus A."/>
            <person name="Lucas S."/>
            <person name="Coutinho P."/>
            <person name="Gong Y."/>
            <person name="Samejima M."/>
            <person name="Mahadevan R."/>
            <person name="Abou-Zaid M."/>
            <person name="de Vries R.P."/>
            <person name="Igarashi K."/>
            <person name="Yadav J.S."/>
            <person name="Grigoriev I.V."/>
            <person name="Master E.R."/>
        </authorList>
    </citation>
    <scope>NUCLEOTIDE SEQUENCE [LARGE SCALE GENOMIC DNA]</scope>
    <source>
        <strain evidence="3 4">HHB-10118-sp</strain>
    </source>
</reference>
<dbReference type="PANTHER" id="PTHR40640:SF1">
    <property type="entry name" value="ANCHORED GLYCOPROTEIN, PUTATIVE (AFU_ORTHOLOGUE AFUA_8G04860)-RELATED"/>
    <property type="match status" value="1"/>
</dbReference>
<feature type="region of interest" description="Disordered" evidence="1">
    <location>
        <begin position="135"/>
        <end position="189"/>
    </location>
</feature>
<dbReference type="EMBL" id="JH930472">
    <property type="protein sequence ID" value="EKM55259.1"/>
    <property type="molecule type" value="Genomic_DNA"/>
</dbReference>
<dbReference type="AlphaFoldDB" id="K5W8G4"/>
<dbReference type="HOGENOM" id="CLU_104696_0_0_1"/>
<dbReference type="KEGG" id="pco:PHACADRAFT_255749"/>
<feature type="compositionally biased region" description="Polar residues" evidence="1">
    <location>
        <begin position="168"/>
        <end position="189"/>
    </location>
</feature>
<dbReference type="RefSeq" id="XP_007395590.1">
    <property type="nucleotide sequence ID" value="XM_007395528.1"/>
</dbReference>
<evidence type="ECO:0000256" key="1">
    <source>
        <dbReference type="SAM" id="MobiDB-lite"/>
    </source>
</evidence>
<feature type="compositionally biased region" description="Low complexity" evidence="1">
    <location>
        <begin position="135"/>
        <end position="165"/>
    </location>
</feature>
<evidence type="ECO:0000313" key="3">
    <source>
        <dbReference type="EMBL" id="EKM55259.1"/>
    </source>
</evidence>
<keyword evidence="4" id="KW-1185">Reference proteome</keyword>
<name>K5W8G4_PHACS</name>
<evidence type="ECO:0000256" key="2">
    <source>
        <dbReference type="SAM" id="SignalP"/>
    </source>
</evidence>
<dbReference type="InParanoid" id="K5W8G4"/>
<dbReference type="OrthoDB" id="4991875at2759"/>
<feature type="chain" id="PRO_5003889160" evidence="2">
    <location>
        <begin position="18"/>
        <end position="212"/>
    </location>
</feature>
<protein>
    <submittedName>
        <fullName evidence="3">Uncharacterized protein</fullName>
    </submittedName>
</protein>
<dbReference type="Proteomes" id="UP000008370">
    <property type="component" value="Unassembled WGS sequence"/>
</dbReference>
<sequence>MSFKLALLAVLVTGAFAQTSLYIPGVDPQSLSAEVLGVGSDGETTYLIQPAAQATTDPDDVGLGPATLVAGPTAAKLTYNDPSGQLSLDEDCAISDGIANCNVVAVIAGVTSSSAVTETVSAFELQGGNTVAAASATPASGASSDASSTPTSAPASAPSGESSAGKTAASQTGSGTSGTNAPAPTQSDNGVTRLQAGAAGLFAAAVVFSVLL</sequence>